<dbReference type="InterPro" id="IPR044229">
    <property type="entry name" value="NOA1"/>
</dbReference>
<evidence type="ECO:0000313" key="1">
    <source>
        <dbReference type="EMBL" id="GAU38512.1"/>
    </source>
</evidence>
<dbReference type="AlphaFoldDB" id="A0A2Z6NPR8"/>
<organism evidence="1 2">
    <name type="scientific">Trifolium subterraneum</name>
    <name type="common">Subterranean clover</name>
    <dbReference type="NCBI Taxonomy" id="3900"/>
    <lineage>
        <taxon>Eukaryota</taxon>
        <taxon>Viridiplantae</taxon>
        <taxon>Streptophyta</taxon>
        <taxon>Embryophyta</taxon>
        <taxon>Tracheophyta</taxon>
        <taxon>Spermatophyta</taxon>
        <taxon>Magnoliopsida</taxon>
        <taxon>eudicotyledons</taxon>
        <taxon>Gunneridae</taxon>
        <taxon>Pentapetalae</taxon>
        <taxon>rosids</taxon>
        <taxon>fabids</taxon>
        <taxon>Fabales</taxon>
        <taxon>Fabaceae</taxon>
        <taxon>Papilionoideae</taxon>
        <taxon>50 kb inversion clade</taxon>
        <taxon>NPAAA clade</taxon>
        <taxon>Hologalegina</taxon>
        <taxon>IRL clade</taxon>
        <taxon>Trifolieae</taxon>
        <taxon>Trifolium</taxon>
    </lineage>
</organism>
<evidence type="ECO:0000313" key="2">
    <source>
        <dbReference type="Proteomes" id="UP000242715"/>
    </source>
</evidence>
<dbReference type="EMBL" id="DF973719">
    <property type="protein sequence ID" value="GAU38512.1"/>
    <property type="molecule type" value="Genomic_DNA"/>
</dbReference>
<dbReference type="PANTHER" id="PTHR47569">
    <property type="entry name" value="NO-ASSOCIATED PROTEIN 1, CHLOROPLASTIC/MITOCHONDRIAL"/>
    <property type="match status" value="1"/>
</dbReference>
<accession>A0A2Z6NPR8</accession>
<sequence length="72" mass="8452">MAFCVDLVSRSHKFFQQTTIKIAGELLLAVHVPKPVEIFVRLPIPVGKAGAEWYQYRELTDKEQETRPKWYF</sequence>
<gene>
    <name evidence="1" type="ORF">TSUD_396290</name>
</gene>
<name>A0A2Z6NPR8_TRISU</name>
<proteinExistence type="predicted"/>
<reference evidence="2" key="1">
    <citation type="journal article" date="2017" name="Front. Plant Sci.">
        <title>Climate Clever Clovers: New Paradigm to Reduce the Environmental Footprint of Ruminants by Breeding Low Methanogenic Forages Utilizing Haplotype Variation.</title>
        <authorList>
            <person name="Kaur P."/>
            <person name="Appels R."/>
            <person name="Bayer P.E."/>
            <person name="Keeble-Gagnere G."/>
            <person name="Wang J."/>
            <person name="Hirakawa H."/>
            <person name="Shirasawa K."/>
            <person name="Vercoe P."/>
            <person name="Stefanova K."/>
            <person name="Durmic Z."/>
            <person name="Nichols P."/>
            <person name="Revell C."/>
            <person name="Isobe S.N."/>
            <person name="Edwards D."/>
            <person name="Erskine W."/>
        </authorList>
    </citation>
    <scope>NUCLEOTIDE SEQUENCE [LARGE SCALE GENOMIC DNA]</scope>
    <source>
        <strain evidence="2">cv. Daliak</strain>
    </source>
</reference>
<keyword evidence="2" id="KW-1185">Reference proteome</keyword>
<protein>
    <submittedName>
        <fullName evidence="1">Uncharacterized protein</fullName>
    </submittedName>
</protein>
<dbReference type="PANTHER" id="PTHR47569:SF2">
    <property type="entry name" value="NO-ASSOCIATED PROTEIN 1, CHLOROPLASTIC_MITOCHONDRIAL"/>
    <property type="match status" value="1"/>
</dbReference>
<dbReference type="Proteomes" id="UP000242715">
    <property type="component" value="Unassembled WGS sequence"/>
</dbReference>
<dbReference type="GO" id="GO:0003924">
    <property type="term" value="F:GTPase activity"/>
    <property type="evidence" value="ECO:0007669"/>
    <property type="project" value="InterPro"/>
</dbReference>
<dbReference type="OrthoDB" id="1737294at2759"/>